<dbReference type="InterPro" id="IPR004843">
    <property type="entry name" value="Calcineurin-like_PHP"/>
</dbReference>
<accession>A0A5N6KBG4</accession>
<evidence type="ECO:0000256" key="1">
    <source>
        <dbReference type="ARBA" id="ARBA00022801"/>
    </source>
</evidence>
<dbReference type="CDD" id="cd00842">
    <property type="entry name" value="MPP_ASMase"/>
    <property type="match status" value="1"/>
</dbReference>
<feature type="domain" description="Calcineurin-like phosphoesterase" evidence="4">
    <location>
        <begin position="246"/>
        <end position="524"/>
    </location>
</feature>
<dbReference type="AlphaFoldDB" id="A0A5N6KBG4"/>
<evidence type="ECO:0000313" key="6">
    <source>
        <dbReference type="Proteomes" id="UP000326757"/>
    </source>
</evidence>
<feature type="signal peptide" evidence="3">
    <location>
        <begin position="1"/>
        <end position="23"/>
    </location>
</feature>
<dbReference type="InterPro" id="IPR029052">
    <property type="entry name" value="Metallo-depent_PP-like"/>
</dbReference>
<organism evidence="5 6">
    <name type="scientific">Monilinia laxa</name>
    <name type="common">Brown rot fungus</name>
    <name type="synonym">Sclerotinia laxa</name>
    <dbReference type="NCBI Taxonomy" id="61186"/>
    <lineage>
        <taxon>Eukaryota</taxon>
        <taxon>Fungi</taxon>
        <taxon>Dikarya</taxon>
        <taxon>Ascomycota</taxon>
        <taxon>Pezizomycotina</taxon>
        <taxon>Leotiomycetes</taxon>
        <taxon>Helotiales</taxon>
        <taxon>Sclerotiniaceae</taxon>
        <taxon>Monilinia</taxon>
    </lineage>
</organism>
<gene>
    <name evidence="5" type="ORF">EYC80_000706</name>
</gene>
<keyword evidence="3" id="KW-0732">Signal</keyword>
<protein>
    <recommendedName>
        <fullName evidence="4">Calcineurin-like phosphoesterase domain-containing protein</fullName>
    </recommendedName>
</protein>
<keyword evidence="1" id="KW-0378">Hydrolase</keyword>
<dbReference type="Gene3D" id="3.60.21.10">
    <property type="match status" value="1"/>
</dbReference>
<evidence type="ECO:0000256" key="2">
    <source>
        <dbReference type="ARBA" id="ARBA00023180"/>
    </source>
</evidence>
<evidence type="ECO:0000259" key="4">
    <source>
        <dbReference type="Pfam" id="PF00149"/>
    </source>
</evidence>
<dbReference type="Proteomes" id="UP000326757">
    <property type="component" value="Unassembled WGS sequence"/>
</dbReference>
<feature type="chain" id="PRO_5025035782" description="Calcineurin-like phosphoesterase domain-containing protein" evidence="3">
    <location>
        <begin position="24"/>
        <end position="719"/>
    </location>
</feature>
<proteinExistence type="predicted"/>
<dbReference type="GO" id="GO:0008081">
    <property type="term" value="F:phosphoric diester hydrolase activity"/>
    <property type="evidence" value="ECO:0007669"/>
    <property type="project" value="TreeGrafter"/>
</dbReference>
<dbReference type="PANTHER" id="PTHR10340">
    <property type="entry name" value="SPHINGOMYELIN PHOSPHODIESTERASE"/>
    <property type="match status" value="1"/>
</dbReference>
<evidence type="ECO:0000256" key="3">
    <source>
        <dbReference type="SAM" id="SignalP"/>
    </source>
</evidence>
<sequence length="719" mass="79483">MAKLFPVVHVLILMGYLFGLSQAYDGEEPRTQFPGAQSFLVPSAFPTSVFSSYYLKPATTSEPQPAVYDPVLNITYPLNLTDPTNIPTASDDPIYYPEAIGNLNNTSSETLVQYVLNEIKDIIYNDTKFSGNCSKCIAALSVGKILAQYAPSYVPGALVSLCQTTGFASNTTCKNNYAPGSWGAIWSQVLSLADVTGLDGQYICSSLSTSFCPTPSTTALNTTGLFPKPKPSNATVFRRASGERRKVLHLSDFHLDPRYQVASEASCSSGMCCRYTNASTSQAVFPAPLYGSYKCDTPYFLALAALQSIGALTGTDGNWTEPAFTIYTGDLVSHDTQNQMSRAYVEYTETSIFSMFKSYIKNPIFPVLGNHDSNPENIDGPHSLPGPLGKQFSWNYDHVAGLWQHNGWLSKEDAEEAAIHYAAYSVKTHLGLRIITLNTDFWYRSNYLNFINTTNPDVSGSFKFMIQELQAAEDAGERVWIIGHVLSGWDGTNPLPNPTNLFYQIVDRYSPHVIANVFFGHTHEDQVILYYSNNGTVQDSSTALTTGWIGPSVTPLTNLNSGYRMYEIDTGTFDIMDAYTFYSDVDTYSSLHDTGPTYQFEYSTRATYGPAISWPDDAPLNATFWHKVTEAMEANRTLVEIFNKYQGKSSVRSPNCTSDACVEAKVCYMRSGSASIGRQCPQGFASVQIYNKNLTNLKIYFYNSYILVFPETGLEPLVL</sequence>
<dbReference type="InterPro" id="IPR041805">
    <property type="entry name" value="ASMase/PPN1_MPP"/>
</dbReference>
<reference evidence="5 6" key="1">
    <citation type="submission" date="2019-06" db="EMBL/GenBank/DDBJ databases">
        <title>Genome Sequence of the Brown Rot Fungal Pathogen Monilinia laxa.</title>
        <authorList>
            <person name="De Miccolis Angelini R.M."/>
            <person name="Landi L."/>
            <person name="Abate D."/>
            <person name="Pollastro S."/>
            <person name="Romanazzi G."/>
            <person name="Faretra F."/>
        </authorList>
    </citation>
    <scope>NUCLEOTIDE SEQUENCE [LARGE SCALE GENOMIC DNA]</scope>
    <source>
        <strain evidence="5 6">Mlax316</strain>
    </source>
</reference>
<keyword evidence="2" id="KW-0325">Glycoprotein</keyword>
<dbReference type="Pfam" id="PF00149">
    <property type="entry name" value="Metallophos"/>
    <property type="match status" value="1"/>
</dbReference>
<dbReference type="OrthoDB" id="282973at2759"/>
<name>A0A5N6KBG4_MONLA</name>
<dbReference type="EMBL" id="VIGI01000005">
    <property type="protein sequence ID" value="KAB8300546.1"/>
    <property type="molecule type" value="Genomic_DNA"/>
</dbReference>
<evidence type="ECO:0000313" key="5">
    <source>
        <dbReference type="EMBL" id="KAB8300546.1"/>
    </source>
</evidence>
<keyword evidence="6" id="KW-1185">Reference proteome</keyword>
<dbReference type="PANTHER" id="PTHR10340:SF27">
    <property type="entry name" value="ACL091CP"/>
    <property type="match status" value="1"/>
</dbReference>
<comment type="caution">
    <text evidence="5">The sequence shown here is derived from an EMBL/GenBank/DDBJ whole genome shotgun (WGS) entry which is preliminary data.</text>
</comment>
<dbReference type="SUPFAM" id="SSF56300">
    <property type="entry name" value="Metallo-dependent phosphatases"/>
    <property type="match status" value="1"/>
</dbReference>